<dbReference type="RefSeq" id="NP_818755.1">
    <property type="nucleotide sequence ID" value="NC_004690.1"/>
</dbReference>
<dbReference type="Pfam" id="PF05006">
    <property type="entry name" value="PIF3"/>
    <property type="match status" value="1"/>
</dbReference>
<evidence type="ECO:0008006" key="3">
    <source>
        <dbReference type="Google" id="ProtNLM"/>
    </source>
</evidence>
<name>Q80LI8_NPVAH</name>
<dbReference type="EMBL" id="AP006270">
    <property type="protein sequence ID" value="BAC67359.1"/>
    <property type="molecule type" value="Genomic_DNA"/>
</dbReference>
<dbReference type="InterPro" id="IPR007703">
    <property type="entry name" value="PIF3"/>
</dbReference>
<dbReference type="OrthoDB" id="9997at10239"/>
<sequence>MIISLIVLFFILFILYIYCSAAANNLLLADYENGIHSDPLNFIFGQNGMVNCNQTRLPCVTDRQCLENCNGHNILGTMICEEGFCVSRDAHVSGRPDDFECDTSLGLITVYVASEFTINKICISMYRELVDDLGALRPYVCENGQLNIELSKRQFTPDDCVCDNGFTKMIFNQTALARAIPVCINNSLVVLFNKVYNV</sequence>
<protein>
    <recommendedName>
        <fullName evidence="3">Per os infectivity factor 3</fullName>
    </recommendedName>
</protein>
<accession>Q80LI8</accession>
<dbReference type="GeneID" id="1485724"/>
<dbReference type="KEGG" id="vg:1485724"/>
<proteinExistence type="predicted"/>
<organism evidence="1 2">
    <name type="scientific">Adoxophyes honmai nucleopolyhedrovirus</name>
    <dbReference type="NCBI Taxonomy" id="224399"/>
    <lineage>
        <taxon>Viruses</taxon>
        <taxon>Viruses incertae sedis</taxon>
        <taxon>Naldaviricetes</taxon>
        <taxon>Lefavirales</taxon>
        <taxon>Baculoviridae</taxon>
        <taxon>Alphabaculovirus</taxon>
        <taxon>Alphabaculovirus adhonmai</taxon>
    </lineage>
</organism>
<evidence type="ECO:0000313" key="1">
    <source>
        <dbReference type="EMBL" id="BAC67359.1"/>
    </source>
</evidence>
<evidence type="ECO:0000313" key="2">
    <source>
        <dbReference type="Proteomes" id="UP000232720"/>
    </source>
</evidence>
<organismHost>
    <name type="scientific">Adoxophyes honmai</name>
    <name type="common">Smaller tea tortrix moth</name>
    <dbReference type="NCBI Taxonomy" id="85585"/>
</organismHost>
<reference evidence="1 2" key="1">
    <citation type="journal article" date="2003" name="Virology">
        <title>Genome sequence and organization of a nucleopolyhedrovirus isolated from the smaller tea tortrix, Adoxophyes honmai.</title>
        <authorList>
            <person name="Nakai M."/>
            <person name="Goto C."/>
            <person name="Kang W."/>
            <person name="Shikata M."/>
            <person name="Luque T."/>
            <person name="Kunimi Y."/>
        </authorList>
    </citation>
    <scope>NUCLEOTIDE SEQUENCE [LARGE SCALE GENOMIC DNA]</scope>
    <source>
        <strain evidence="1 2">ADN001</strain>
    </source>
</reference>
<keyword evidence="2" id="KW-1185">Reference proteome</keyword>
<dbReference type="Proteomes" id="UP000232720">
    <property type="component" value="Genome"/>
</dbReference>